<reference evidence="1 2" key="1">
    <citation type="submission" date="2019-05" db="EMBL/GenBank/DDBJ databases">
        <title>Another draft genome of Portunus trituberculatus and its Hox gene families provides insights of decapod evolution.</title>
        <authorList>
            <person name="Jeong J.-H."/>
            <person name="Song I."/>
            <person name="Kim S."/>
            <person name="Choi T."/>
            <person name="Kim D."/>
            <person name="Ryu S."/>
            <person name="Kim W."/>
        </authorList>
    </citation>
    <scope>NUCLEOTIDE SEQUENCE [LARGE SCALE GENOMIC DNA]</scope>
    <source>
        <tissue evidence="1">Muscle</tissue>
    </source>
</reference>
<gene>
    <name evidence="1" type="ORF">E2C01_083578</name>
</gene>
<comment type="caution">
    <text evidence="1">The sequence shown here is derived from an EMBL/GenBank/DDBJ whole genome shotgun (WGS) entry which is preliminary data.</text>
</comment>
<protein>
    <submittedName>
        <fullName evidence="1">Uncharacterized protein</fullName>
    </submittedName>
</protein>
<keyword evidence="2" id="KW-1185">Reference proteome</keyword>
<name>A0A5B7IXK0_PORTR</name>
<dbReference type="EMBL" id="VSRR010078509">
    <property type="protein sequence ID" value="MPC88662.1"/>
    <property type="molecule type" value="Genomic_DNA"/>
</dbReference>
<sequence length="35" mass="3765">MFFDDHPCQSCICGPGFTGPNGPGCSRIDCGLEFR</sequence>
<organism evidence="1 2">
    <name type="scientific">Portunus trituberculatus</name>
    <name type="common">Swimming crab</name>
    <name type="synonym">Neptunus trituberculatus</name>
    <dbReference type="NCBI Taxonomy" id="210409"/>
    <lineage>
        <taxon>Eukaryota</taxon>
        <taxon>Metazoa</taxon>
        <taxon>Ecdysozoa</taxon>
        <taxon>Arthropoda</taxon>
        <taxon>Crustacea</taxon>
        <taxon>Multicrustacea</taxon>
        <taxon>Malacostraca</taxon>
        <taxon>Eumalacostraca</taxon>
        <taxon>Eucarida</taxon>
        <taxon>Decapoda</taxon>
        <taxon>Pleocyemata</taxon>
        <taxon>Brachyura</taxon>
        <taxon>Eubrachyura</taxon>
        <taxon>Portunoidea</taxon>
        <taxon>Portunidae</taxon>
        <taxon>Portuninae</taxon>
        <taxon>Portunus</taxon>
    </lineage>
</organism>
<evidence type="ECO:0000313" key="1">
    <source>
        <dbReference type="EMBL" id="MPC88662.1"/>
    </source>
</evidence>
<dbReference type="Proteomes" id="UP000324222">
    <property type="component" value="Unassembled WGS sequence"/>
</dbReference>
<accession>A0A5B7IXK0</accession>
<evidence type="ECO:0000313" key="2">
    <source>
        <dbReference type="Proteomes" id="UP000324222"/>
    </source>
</evidence>
<proteinExistence type="predicted"/>
<dbReference type="AlphaFoldDB" id="A0A5B7IXK0"/>